<protein>
    <submittedName>
        <fullName evidence="2">Rhodanese-like domain-containing protein</fullName>
    </submittedName>
</protein>
<evidence type="ECO:0000313" key="2">
    <source>
        <dbReference type="EMBL" id="MBC5723474.1"/>
    </source>
</evidence>
<dbReference type="InterPro" id="IPR001763">
    <property type="entry name" value="Rhodanese-like_dom"/>
</dbReference>
<organism evidence="2 3">
    <name type="scientific">Flintibacter hominis</name>
    <dbReference type="NCBI Taxonomy" id="2763048"/>
    <lineage>
        <taxon>Bacteria</taxon>
        <taxon>Bacillati</taxon>
        <taxon>Bacillota</taxon>
        <taxon>Clostridia</taxon>
        <taxon>Eubacteriales</taxon>
        <taxon>Flintibacter</taxon>
    </lineage>
</organism>
<dbReference type="CDD" id="cd00158">
    <property type="entry name" value="RHOD"/>
    <property type="match status" value="1"/>
</dbReference>
<dbReference type="Gene3D" id="3.40.250.10">
    <property type="entry name" value="Rhodanese-like domain"/>
    <property type="match status" value="1"/>
</dbReference>
<feature type="domain" description="Rhodanese" evidence="1">
    <location>
        <begin position="22"/>
        <end position="102"/>
    </location>
</feature>
<evidence type="ECO:0000313" key="3">
    <source>
        <dbReference type="Proteomes" id="UP000628736"/>
    </source>
</evidence>
<dbReference type="InterPro" id="IPR050229">
    <property type="entry name" value="GlpE_sulfurtransferase"/>
</dbReference>
<dbReference type="PANTHER" id="PTHR43031:SF1">
    <property type="entry name" value="PYRIDINE NUCLEOTIDE-DISULPHIDE OXIDOREDUCTASE"/>
    <property type="match status" value="1"/>
</dbReference>
<dbReference type="SUPFAM" id="SSF52821">
    <property type="entry name" value="Rhodanese/Cell cycle control phosphatase"/>
    <property type="match status" value="1"/>
</dbReference>
<accession>A0A8J6M744</accession>
<comment type="caution">
    <text evidence="2">The sequence shown here is derived from an EMBL/GenBank/DDBJ whole genome shotgun (WGS) entry which is preliminary data.</text>
</comment>
<dbReference type="SMART" id="SM00450">
    <property type="entry name" value="RHOD"/>
    <property type="match status" value="1"/>
</dbReference>
<reference evidence="2" key="1">
    <citation type="submission" date="2020-08" db="EMBL/GenBank/DDBJ databases">
        <title>Genome public.</title>
        <authorList>
            <person name="Liu C."/>
            <person name="Sun Q."/>
        </authorList>
    </citation>
    <scope>NUCLEOTIDE SEQUENCE</scope>
    <source>
        <strain evidence="2">NSJ-23</strain>
    </source>
</reference>
<dbReference type="GO" id="GO:0004792">
    <property type="term" value="F:thiosulfate-cyanide sulfurtransferase activity"/>
    <property type="evidence" value="ECO:0007669"/>
    <property type="project" value="InterPro"/>
</dbReference>
<gene>
    <name evidence="2" type="ORF">H8S11_11710</name>
</gene>
<name>A0A8J6M744_9FIRM</name>
<dbReference type="RefSeq" id="WP_186853250.1">
    <property type="nucleotide sequence ID" value="NZ_JACOPO010000009.1"/>
</dbReference>
<dbReference type="PROSITE" id="PS00380">
    <property type="entry name" value="RHODANESE_1"/>
    <property type="match status" value="1"/>
</dbReference>
<dbReference type="PANTHER" id="PTHR43031">
    <property type="entry name" value="FAD-DEPENDENT OXIDOREDUCTASE"/>
    <property type="match status" value="1"/>
</dbReference>
<dbReference type="AlphaFoldDB" id="A0A8J6M744"/>
<evidence type="ECO:0000259" key="1">
    <source>
        <dbReference type="PROSITE" id="PS50206"/>
    </source>
</evidence>
<dbReference type="InterPro" id="IPR001307">
    <property type="entry name" value="Thiosulphate_STrfase_CS"/>
</dbReference>
<dbReference type="Pfam" id="PF00581">
    <property type="entry name" value="Rhodanese"/>
    <property type="match status" value="1"/>
</dbReference>
<proteinExistence type="predicted"/>
<dbReference type="PROSITE" id="PS50206">
    <property type="entry name" value="RHODANESE_3"/>
    <property type="match status" value="1"/>
</dbReference>
<dbReference type="InterPro" id="IPR036873">
    <property type="entry name" value="Rhodanese-like_dom_sf"/>
</dbReference>
<dbReference type="Proteomes" id="UP000628736">
    <property type="component" value="Unassembled WGS sequence"/>
</dbReference>
<keyword evidence="3" id="KW-1185">Reference proteome</keyword>
<sequence>MGPFDFFLPGRRLAKQLTQLDQLSDPLLVDVRTPEEFRSGHLPGAINLPLDQLGAVPLPKGRPVFVYCHSGARSAQACSTLRAMGCQASNLGGLAGYRGPLE</sequence>
<dbReference type="EMBL" id="JACOPO010000009">
    <property type="protein sequence ID" value="MBC5723474.1"/>
    <property type="molecule type" value="Genomic_DNA"/>
</dbReference>